<reference evidence="5" key="1">
    <citation type="journal article" date="2019" name="Int. J. Syst. Evol. Microbiol.">
        <title>The Global Catalogue of Microorganisms (GCM) 10K type strain sequencing project: providing services to taxonomists for standard genome sequencing and annotation.</title>
        <authorList>
            <consortium name="The Broad Institute Genomics Platform"/>
            <consortium name="The Broad Institute Genome Sequencing Center for Infectious Disease"/>
            <person name="Wu L."/>
            <person name="Ma J."/>
        </authorList>
    </citation>
    <scope>NUCLEOTIDE SEQUENCE [LARGE SCALE GENOMIC DNA]</scope>
    <source>
        <strain evidence="5">JCM 4565</strain>
    </source>
</reference>
<sequence>MPAGQGRATMKRTATALTAVVIAAASLTACGGGKGSESKSPEKSTPPAAASSAPAAPATPSKPLASAEARGGIPPKPDAAVQAAYVRALNAIDPAIVNGKEDRAVSRGRDTCGTIHSFPSDHAKQVSLTQQRFSGAKQFTTAQAEQILTAVQTHLCPKH</sequence>
<evidence type="ECO:0000313" key="5">
    <source>
        <dbReference type="Proteomes" id="UP001500063"/>
    </source>
</evidence>
<accession>A0ABP3HIQ9</accession>
<feature type="chain" id="PRO_5045159104" description="DUF732 domain-containing protein" evidence="2">
    <location>
        <begin position="32"/>
        <end position="159"/>
    </location>
</feature>
<feature type="compositionally biased region" description="Low complexity" evidence="1">
    <location>
        <begin position="43"/>
        <end position="63"/>
    </location>
</feature>
<dbReference type="Proteomes" id="UP001500063">
    <property type="component" value="Unassembled WGS sequence"/>
</dbReference>
<gene>
    <name evidence="4" type="ORF">GCM10010319_57200</name>
</gene>
<name>A0ABP3HIQ9_9ACTN</name>
<dbReference type="InterPro" id="IPR007969">
    <property type="entry name" value="DUF732"/>
</dbReference>
<feature type="signal peptide" evidence="2">
    <location>
        <begin position="1"/>
        <end position="31"/>
    </location>
</feature>
<feature type="region of interest" description="Disordered" evidence="1">
    <location>
        <begin position="30"/>
        <end position="77"/>
    </location>
</feature>
<organism evidence="4 5">
    <name type="scientific">Streptomyces blastmyceticus</name>
    <dbReference type="NCBI Taxonomy" id="68180"/>
    <lineage>
        <taxon>Bacteria</taxon>
        <taxon>Bacillati</taxon>
        <taxon>Actinomycetota</taxon>
        <taxon>Actinomycetes</taxon>
        <taxon>Kitasatosporales</taxon>
        <taxon>Streptomycetaceae</taxon>
        <taxon>Streptomyces</taxon>
    </lineage>
</organism>
<evidence type="ECO:0000313" key="4">
    <source>
        <dbReference type="EMBL" id="GAA0371694.1"/>
    </source>
</evidence>
<feature type="domain" description="DUF732" evidence="3">
    <location>
        <begin position="84"/>
        <end position="157"/>
    </location>
</feature>
<keyword evidence="5" id="KW-1185">Reference proteome</keyword>
<comment type="caution">
    <text evidence="4">The sequence shown here is derived from an EMBL/GenBank/DDBJ whole genome shotgun (WGS) entry which is preliminary data.</text>
</comment>
<dbReference type="EMBL" id="BAAABW010000028">
    <property type="protein sequence ID" value="GAA0371694.1"/>
    <property type="molecule type" value="Genomic_DNA"/>
</dbReference>
<dbReference type="Pfam" id="PF05305">
    <property type="entry name" value="DUF732"/>
    <property type="match status" value="1"/>
</dbReference>
<dbReference type="PROSITE" id="PS51257">
    <property type="entry name" value="PROKAR_LIPOPROTEIN"/>
    <property type="match status" value="1"/>
</dbReference>
<proteinExistence type="predicted"/>
<evidence type="ECO:0000256" key="2">
    <source>
        <dbReference type="SAM" id="SignalP"/>
    </source>
</evidence>
<evidence type="ECO:0000259" key="3">
    <source>
        <dbReference type="Pfam" id="PF05305"/>
    </source>
</evidence>
<protein>
    <recommendedName>
        <fullName evidence="3">DUF732 domain-containing protein</fullName>
    </recommendedName>
</protein>
<evidence type="ECO:0000256" key="1">
    <source>
        <dbReference type="SAM" id="MobiDB-lite"/>
    </source>
</evidence>
<keyword evidence="2" id="KW-0732">Signal</keyword>